<dbReference type="CDD" id="cd00200">
    <property type="entry name" value="WD40"/>
    <property type="match status" value="1"/>
</dbReference>
<dbReference type="eggNOG" id="KOG0316">
    <property type="taxonomic scope" value="Eukaryota"/>
</dbReference>
<dbReference type="SMART" id="SM00320">
    <property type="entry name" value="WD40"/>
    <property type="match status" value="7"/>
</dbReference>
<dbReference type="PANTHER" id="PTHR22842:SF3">
    <property type="entry name" value="WD REPEAT DOMAIN-CONTAINING PROTEIN 83"/>
    <property type="match status" value="1"/>
</dbReference>
<evidence type="ECO:0000256" key="4">
    <source>
        <dbReference type="ARBA" id="ARBA00022737"/>
    </source>
</evidence>
<keyword evidence="3 6" id="KW-0853">WD repeat</keyword>
<dbReference type="OrthoDB" id="71437at2759"/>
<comment type="caution">
    <text evidence="7">The sequence shown here is derived from an EMBL/GenBank/DDBJ whole genome shotgun (WGS) entry which is preliminary data.</text>
</comment>
<evidence type="ECO:0000256" key="3">
    <source>
        <dbReference type="ARBA" id="ARBA00022574"/>
    </source>
</evidence>
<feature type="repeat" description="WD" evidence="6">
    <location>
        <begin position="241"/>
        <end position="271"/>
    </location>
</feature>
<dbReference type="InterPro" id="IPR036322">
    <property type="entry name" value="WD40_repeat_dom_sf"/>
</dbReference>
<dbReference type="RefSeq" id="XP_005650191.1">
    <property type="nucleotide sequence ID" value="XM_005650134.1"/>
</dbReference>
<dbReference type="InterPro" id="IPR019775">
    <property type="entry name" value="WD40_repeat_CS"/>
</dbReference>
<dbReference type="GeneID" id="17043659"/>
<protein>
    <submittedName>
        <fullName evidence="7">WD40 repeat-like protein</fullName>
    </submittedName>
</protein>
<comment type="similarity">
    <text evidence="5">Belongs to the WD repeat MORG1 family.</text>
</comment>
<feature type="repeat" description="WD" evidence="6">
    <location>
        <begin position="19"/>
        <end position="60"/>
    </location>
</feature>
<dbReference type="SUPFAM" id="SSF50978">
    <property type="entry name" value="WD40 repeat-like"/>
    <property type="match status" value="1"/>
</dbReference>
<dbReference type="KEGG" id="csl:COCSUDRAFT_27367"/>
<dbReference type="PROSITE" id="PS50082">
    <property type="entry name" value="WD_REPEATS_2"/>
    <property type="match status" value="5"/>
</dbReference>
<name>I0Z4S8_COCSC</name>
<dbReference type="GO" id="GO:0071013">
    <property type="term" value="C:catalytic step 2 spliceosome"/>
    <property type="evidence" value="ECO:0007669"/>
    <property type="project" value="TreeGrafter"/>
</dbReference>
<feature type="repeat" description="WD" evidence="6">
    <location>
        <begin position="61"/>
        <end position="102"/>
    </location>
</feature>
<reference evidence="7 8" key="1">
    <citation type="journal article" date="2012" name="Genome Biol.">
        <title>The genome of the polar eukaryotic microalga coccomyxa subellipsoidea reveals traits of cold adaptation.</title>
        <authorList>
            <person name="Blanc G."/>
            <person name="Agarkova I."/>
            <person name="Grimwood J."/>
            <person name="Kuo A."/>
            <person name="Brueggeman A."/>
            <person name="Dunigan D."/>
            <person name="Gurnon J."/>
            <person name="Ladunga I."/>
            <person name="Lindquist E."/>
            <person name="Lucas S."/>
            <person name="Pangilinan J."/>
            <person name="Proschold T."/>
            <person name="Salamov A."/>
            <person name="Schmutz J."/>
            <person name="Weeks D."/>
            <person name="Yamada T."/>
            <person name="Claverie J.M."/>
            <person name="Grigoriev I."/>
            <person name="Van Etten J."/>
            <person name="Lomsadze A."/>
            <person name="Borodovsky M."/>
        </authorList>
    </citation>
    <scope>NUCLEOTIDE SEQUENCE [LARGE SCALE GENOMIC DNA]</scope>
    <source>
        <strain evidence="7 8">C-169</strain>
    </source>
</reference>
<evidence type="ECO:0000256" key="2">
    <source>
        <dbReference type="ARBA" id="ARBA00022490"/>
    </source>
</evidence>
<keyword evidence="4" id="KW-0677">Repeat</keyword>
<keyword evidence="8" id="KW-1185">Reference proteome</keyword>
<evidence type="ECO:0000256" key="6">
    <source>
        <dbReference type="PROSITE-ProRule" id="PRU00221"/>
    </source>
</evidence>
<feature type="repeat" description="WD" evidence="6">
    <location>
        <begin position="103"/>
        <end position="138"/>
    </location>
</feature>
<dbReference type="EMBL" id="AGSI01000003">
    <property type="protein sequence ID" value="EIE25647.1"/>
    <property type="molecule type" value="Genomic_DNA"/>
</dbReference>
<accession>I0Z4S8</accession>
<sequence>MSDADNDRETLPKEEIFCLKGHDGPVLAVRFNKAGTYCLSCGKDRSIRLWNPHRGLLIKTYAGHGYDVRDAVVCADNSKFASCGGDRQIFLWDVGTGRTIRKLRGHDGVVNSVCLGPGEATLVTGGYDQSVRVWDMRSRSFDAIQTIKSFADSVTSVAVSANAEIMASSVDGTVRRFDVRGGCAYVDQMHAAVTSMALSNDGNCVLASCLDARLRLLDKGSGELLAEYKGHKQESAKMDCSLTPSDAHVLSGSEDGRVCYWDLVEETMVESFQAHSGVVCSLAMHPDGNLLLTSSTDGTVKVWQ</sequence>
<dbReference type="PROSITE" id="PS00678">
    <property type="entry name" value="WD_REPEATS_1"/>
    <property type="match status" value="1"/>
</dbReference>
<dbReference type="STRING" id="574566.I0Z4S8"/>
<dbReference type="Pfam" id="PF00400">
    <property type="entry name" value="WD40"/>
    <property type="match status" value="7"/>
</dbReference>
<dbReference type="GO" id="GO:0005737">
    <property type="term" value="C:cytoplasm"/>
    <property type="evidence" value="ECO:0007669"/>
    <property type="project" value="UniProtKB-SubCell"/>
</dbReference>
<dbReference type="Gene3D" id="2.130.10.10">
    <property type="entry name" value="YVTN repeat-like/Quinoprotein amine dehydrogenase"/>
    <property type="match status" value="3"/>
</dbReference>
<gene>
    <name evidence="7" type="ORF">COCSUDRAFT_27367</name>
</gene>
<dbReference type="Proteomes" id="UP000007264">
    <property type="component" value="Unassembled WGS sequence"/>
</dbReference>
<dbReference type="GO" id="GO:0000398">
    <property type="term" value="P:mRNA splicing, via spliceosome"/>
    <property type="evidence" value="ECO:0007669"/>
    <property type="project" value="TreeGrafter"/>
</dbReference>
<evidence type="ECO:0000313" key="8">
    <source>
        <dbReference type="Proteomes" id="UP000007264"/>
    </source>
</evidence>
<proteinExistence type="inferred from homology"/>
<comment type="subcellular location">
    <subcellularLocation>
        <location evidence="1">Cytoplasm</location>
    </subcellularLocation>
</comment>
<organism evidence="7 8">
    <name type="scientific">Coccomyxa subellipsoidea (strain C-169)</name>
    <name type="common">Green microalga</name>
    <dbReference type="NCBI Taxonomy" id="574566"/>
    <lineage>
        <taxon>Eukaryota</taxon>
        <taxon>Viridiplantae</taxon>
        <taxon>Chlorophyta</taxon>
        <taxon>core chlorophytes</taxon>
        <taxon>Trebouxiophyceae</taxon>
        <taxon>Trebouxiophyceae incertae sedis</taxon>
        <taxon>Coccomyxaceae</taxon>
        <taxon>Coccomyxa</taxon>
        <taxon>Coccomyxa subellipsoidea</taxon>
    </lineage>
</organism>
<dbReference type="PROSITE" id="PS50294">
    <property type="entry name" value="WD_REPEATS_REGION"/>
    <property type="match status" value="3"/>
</dbReference>
<dbReference type="InterPro" id="IPR020472">
    <property type="entry name" value="WD40_PAC1"/>
</dbReference>
<evidence type="ECO:0000313" key="7">
    <source>
        <dbReference type="EMBL" id="EIE25647.1"/>
    </source>
</evidence>
<dbReference type="AlphaFoldDB" id="I0Z4S8"/>
<feature type="repeat" description="WD" evidence="6">
    <location>
        <begin position="272"/>
        <end position="304"/>
    </location>
</feature>
<dbReference type="PANTHER" id="PTHR22842">
    <property type="entry name" value="WD40 REPEAT PROTEIN"/>
    <property type="match status" value="1"/>
</dbReference>
<dbReference type="InterPro" id="IPR015943">
    <property type="entry name" value="WD40/YVTN_repeat-like_dom_sf"/>
</dbReference>
<evidence type="ECO:0000256" key="1">
    <source>
        <dbReference type="ARBA" id="ARBA00004496"/>
    </source>
</evidence>
<evidence type="ECO:0000256" key="5">
    <source>
        <dbReference type="ARBA" id="ARBA00038145"/>
    </source>
</evidence>
<keyword evidence="2" id="KW-0963">Cytoplasm</keyword>
<dbReference type="InterPro" id="IPR001680">
    <property type="entry name" value="WD40_rpt"/>
</dbReference>
<dbReference type="PRINTS" id="PR00320">
    <property type="entry name" value="GPROTEINBRPT"/>
</dbReference>
<dbReference type="InterPro" id="IPR051980">
    <property type="entry name" value="WD_repeat_MORG1"/>
</dbReference>